<keyword evidence="7" id="KW-0684">Rhamnose metabolism</keyword>
<dbReference type="PANTHER" id="PTHR10196:SF93">
    <property type="entry name" value="L-RHAMNULOKINASE"/>
    <property type="match status" value="1"/>
</dbReference>
<sequence>MLKVSAVDLGASSGRISVGSFDGGKISLAEVYRFPNFPINLGSGVVWDFPRLFHEVKLGLRKMQLDYSQSIHSIGIDTWGLDFGLIGENGELISVPLHHRDPLNEEGMELVDRKLDRSTVYRKTGVQFMPVNTINQLARLVKYQPYLLDVSKNLLMMPDLFHFFLTGQNSSEYTIATTTQLLDVNQKSWDEELLDWLGLRRSLFTGVALPGTNLGPLRSEVQRETNLLTTRVISVATHDTASAVVGTPLASKNSLFISCGSWSLVGIEIENPIVNETTLSLNLSNEGGAFDTIRLLKNSMGLWLLQEVKRQYEALGDTVDFPSLVSGAFTAPAFKTFIFPDDPVFLPPNNMIERIQNWCVTHSLPKPETRCEIVRCILESLAMRYREILEEVEAAVGCQIDVIHIVGGGSQNELLCQWTANVTGRQVAAGPSEATSLGNMALQLYANREVSNLKEIREVINNSFQRHIYEPANVSAWEEQYRISKAKTQR</sequence>
<name>A0ABY6Z9D1_9BACL</name>
<evidence type="ECO:0000256" key="3">
    <source>
        <dbReference type="ARBA" id="ARBA00022741"/>
    </source>
</evidence>
<dbReference type="EMBL" id="CP104064">
    <property type="protein sequence ID" value="WAH38864.1"/>
    <property type="molecule type" value="Genomic_DNA"/>
</dbReference>
<keyword evidence="3" id="KW-0547">Nucleotide-binding</keyword>
<comment type="similarity">
    <text evidence="1">Belongs to the FGGY kinase family.</text>
</comment>
<dbReference type="InterPro" id="IPR018484">
    <property type="entry name" value="FGGY_N"/>
</dbReference>
<protein>
    <submittedName>
        <fullName evidence="10">Rhamnulokinase</fullName>
    </submittedName>
</protein>
<keyword evidence="11" id="KW-1185">Reference proteome</keyword>
<keyword evidence="2" id="KW-0808">Transferase</keyword>
<dbReference type="RefSeq" id="WP_268046462.1">
    <property type="nucleotide sequence ID" value="NZ_CP104064.1"/>
</dbReference>
<organism evidence="10 11">
    <name type="scientific">Alicyclobacillus dauci</name>
    <dbReference type="NCBI Taxonomy" id="1475485"/>
    <lineage>
        <taxon>Bacteria</taxon>
        <taxon>Bacillati</taxon>
        <taxon>Bacillota</taxon>
        <taxon>Bacilli</taxon>
        <taxon>Bacillales</taxon>
        <taxon>Alicyclobacillaceae</taxon>
        <taxon>Alicyclobacillus</taxon>
    </lineage>
</organism>
<evidence type="ECO:0000259" key="8">
    <source>
        <dbReference type="Pfam" id="PF00370"/>
    </source>
</evidence>
<gene>
    <name evidence="10" type="ORF">NZD86_10480</name>
</gene>
<keyword evidence="5" id="KW-0067">ATP-binding</keyword>
<evidence type="ECO:0000256" key="2">
    <source>
        <dbReference type="ARBA" id="ARBA00022679"/>
    </source>
</evidence>
<evidence type="ECO:0000256" key="1">
    <source>
        <dbReference type="ARBA" id="ARBA00009156"/>
    </source>
</evidence>
<dbReference type="SUPFAM" id="SSF53067">
    <property type="entry name" value="Actin-like ATPase domain"/>
    <property type="match status" value="2"/>
</dbReference>
<dbReference type="Proteomes" id="UP001164803">
    <property type="component" value="Chromosome"/>
</dbReference>
<reference evidence="10" key="1">
    <citation type="submission" date="2022-08" db="EMBL/GenBank/DDBJ databases">
        <title>Alicyclobacillus dauci DSM2870, complete genome.</title>
        <authorList>
            <person name="Wang Q."/>
            <person name="Cai R."/>
            <person name="Wang Z."/>
        </authorList>
    </citation>
    <scope>NUCLEOTIDE SEQUENCE</scope>
    <source>
        <strain evidence="10">DSM 28700</strain>
    </source>
</reference>
<feature type="domain" description="Carbohydrate kinase FGGY C-terminal" evidence="9">
    <location>
        <begin position="256"/>
        <end position="446"/>
    </location>
</feature>
<dbReference type="InterPro" id="IPR013449">
    <property type="entry name" value="Rhamnulokinase"/>
</dbReference>
<keyword evidence="6" id="KW-1015">Disulfide bond</keyword>
<evidence type="ECO:0000256" key="4">
    <source>
        <dbReference type="ARBA" id="ARBA00022777"/>
    </source>
</evidence>
<dbReference type="InterPro" id="IPR043129">
    <property type="entry name" value="ATPase_NBD"/>
</dbReference>
<evidence type="ECO:0000256" key="5">
    <source>
        <dbReference type="ARBA" id="ARBA00022840"/>
    </source>
</evidence>
<dbReference type="PANTHER" id="PTHR10196">
    <property type="entry name" value="SUGAR KINASE"/>
    <property type="match status" value="1"/>
</dbReference>
<dbReference type="Gene3D" id="3.30.420.40">
    <property type="match status" value="2"/>
</dbReference>
<evidence type="ECO:0000313" key="11">
    <source>
        <dbReference type="Proteomes" id="UP001164803"/>
    </source>
</evidence>
<dbReference type="InterPro" id="IPR018485">
    <property type="entry name" value="FGGY_C"/>
</dbReference>
<dbReference type="Pfam" id="PF02782">
    <property type="entry name" value="FGGY_C"/>
    <property type="match status" value="1"/>
</dbReference>
<keyword evidence="4" id="KW-0418">Kinase</keyword>
<dbReference type="Pfam" id="PF00370">
    <property type="entry name" value="FGGY_N"/>
    <property type="match status" value="1"/>
</dbReference>
<evidence type="ECO:0000256" key="7">
    <source>
        <dbReference type="ARBA" id="ARBA00023308"/>
    </source>
</evidence>
<proteinExistence type="inferred from homology"/>
<evidence type="ECO:0000313" key="10">
    <source>
        <dbReference type="EMBL" id="WAH38864.1"/>
    </source>
</evidence>
<dbReference type="CDD" id="cd07771">
    <property type="entry name" value="ASKHA_NBD_FGGY_RhaB-like"/>
    <property type="match status" value="1"/>
</dbReference>
<accession>A0ABY6Z9D1</accession>
<evidence type="ECO:0000259" key="9">
    <source>
        <dbReference type="Pfam" id="PF02782"/>
    </source>
</evidence>
<feature type="domain" description="Carbohydrate kinase FGGY N-terminal" evidence="8">
    <location>
        <begin position="6"/>
        <end position="246"/>
    </location>
</feature>
<evidence type="ECO:0000256" key="6">
    <source>
        <dbReference type="ARBA" id="ARBA00023157"/>
    </source>
</evidence>